<feature type="region of interest" description="Disordered" evidence="2">
    <location>
        <begin position="1"/>
        <end position="51"/>
    </location>
</feature>
<feature type="compositionally biased region" description="Low complexity" evidence="2">
    <location>
        <begin position="1"/>
        <end position="15"/>
    </location>
</feature>
<feature type="compositionally biased region" description="Polar residues" evidence="2">
    <location>
        <begin position="84"/>
        <end position="111"/>
    </location>
</feature>
<dbReference type="SUPFAM" id="SSF53098">
    <property type="entry name" value="Ribonuclease H-like"/>
    <property type="match status" value="1"/>
</dbReference>
<feature type="domain" description="Retrovirus-related Pol polyprotein from transposon TNT 1-94-like beta-barrel" evidence="3">
    <location>
        <begin position="127"/>
        <end position="200"/>
    </location>
</feature>
<keyword evidence="1" id="KW-0378">Hydrolase</keyword>
<gene>
    <name evidence="5" type="ORF">KIW84_011994</name>
</gene>
<evidence type="ECO:0000313" key="6">
    <source>
        <dbReference type="Proteomes" id="UP001058974"/>
    </source>
</evidence>
<feature type="domain" description="Retroviral polymerase SH3-like" evidence="4">
    <location>
        <begin position="334"/>
        <end position="395"/>
    </location>
</feature>
<proteinExistence type="predicted"/>
<feature type="region of interest" description="Disordered" evidence="2">
    <location>
        <begin position="81"/>
        <end position="115"/>
    </location>
</feature>
<keyword evidence="6" id="KW-1185">Reference proteome</keyword>
<evidence type="ECO:0000256" key="1">
    <source>
        <dbReference type="ARBA" id="ARBA00022670"/>
    </source>
</evidence>
<dbReference type="Pfam" id="PF22936">
    <property type="entry name" value="Pol_BBD"/>
    <property type="match status" value="1"/>
</dbReference>
<feature type="compositionally biased region" description="Low complexity" evidence="2">
    <location>
        <begin position="438"/>
        <end position="454"/>
    </location>
</feature>
<dbReference type="Gramene" id="Psat01G0199400-T1">
    <property type="protein sequence ID" value="KAI5443160.1"/>
    <property type="gene ID" value="KIW84_011994"/>
</dbReference>
<comment type="caution">
    <text evidence="5">The sequence shown here is derived from an EMBL/GenBank/DDBJ whole genome shotgun (WGS) entry which is preliminary data.</text>
</comment>
<dbReference type="AlphaFoldDB" id="A0A9D5GVH8"/>
<feature type="compositionally biased region" description="Low complexity" evidence="2">
    <location>
        <begin position="464"/>
        <end position="478"/>
    </location>
</feature>
<name>A0A9D5GVH8_PEA</name>
<reference evidence="5 6" key="1">
    <citation type="journal article" date="2022" name="Nat. Genet.">
        <title>Improved pea reference genome and pan-genome highlight genomic features and evolutionary characteristics.</title>
        <authorList>
            <person name="Yang T."/>
            <person name="Liu R."/>
            <person name="Luo Y."/>
            <person name="Hu S."/>
            <person name="Wang D."/>
            <person name="Wang C."/>
            <person name="Pandey M.K."/>
            <person name="Ge S."/>
            <person name="Xu Q."/>
            <person name="Li N."/>
            <person name="Li G."/>
            <person name="Huang Y."/>
            <person name="Saxena R.K."/>
            <person name="Ji Y."/>
            <person name="Li M."/>
            <person name="Yan X."/>
            <person name="He Y."/>
            <person name="Liu Y."/>
            <person name="Wang X."/>
            <person name="Xiang C."/>
            <person name="Varshney R.K."/>
            <person name="Ding H."/>
            <person name="Gao S."/>
            <person name="Zong X."/>
        </authorList>
    </citation>
    <scope>NUCLEOTIDE SEQUENCE [LARGE SCALE GENOMIC DNA]</scope>
    <source>
        <strain evidence="5 6">cv. Zhongwan 6</strain>
    </source>
</reference>
<dbReference type="GO" id="GO:0003676">
    <property type="term" value="F:nucleic acid binding"/>
    <property type="evidence" value="ECO:0007669"/>
    <property type="project" value="InterPro"/>
</dbReference>
<dbReference type="InterPro" id="IPR012337">
    <property type="entry name" value="RNaseH-like_sf"/>
</dbReference>
<evidence type="ECO:0000259" key="4">
    <source>
        <dbReference type="Pfam" id="PF25597"/>
    </source>
</evidence>
<dbReference type="InterPro" id="IPR054722">
    <property type="entry name" value="PolX-like_BBD"/>
</dbReference>
<protein>
    <recommendedName>
        <fullName evidence="7">Retrovirus-related Pol polyprotein from transposon TNT 1-94</fullName>
    </recommendedName>
</protein>
<evidence type="ECO:0000313" key="5">
    <source>
        <dbReference type="EMBL" id="KAI5443160.1"/>
    </source>
</evidence>
<dbReference type="GO" id="GO:0008233">
    <property type="term" value="F:peptidase activity"/>
    <property type="evidence" value="ECO:0007669"/>
    <property type="project" value="UniProtKB-KW"/>
</dbReference>
<dbReference type="Gene3D" id="3.30.420.10">
    <property type="entry name" value="Ribonuclease H-like superfamily/Ribonuclease H"/>
    <property type="match status" value="1"/>
</dbReference>
<feature type="region of interest" description="Disordered" evidence="2">
    <location>
        <begin position="438"/>
        <end position="492"/>
    </location>
</feature>
<dbReference type="Proteomes" id="UP001058974">
    <property type="component" value="Chromosome 1"/>
</dbReference>
<dbReference type="InterPro" id="IPR036397">
    <property type="entry name" value="RNaseH_sf"/>
</dbReference>
<evidence type="ECO:0000256" key="2">
    <source>
        <dbReference type="SAM" id="MobiDB-lite"/>
    </source>
</evidence>
<keyword evidence="1" id="KW-0645">Protease</keyword>
<sequence>MDSVASSVVAPAGSAEDASALQVQAHEGNYASKQGTNSSRPRNQNSNAQRSNNRVCTHCGHNNHTVETCFIKHGYPPGFRNKAKSQGISAGAANTDSTSSASPQGSTTPSFGFTKEHNVNGKNPLLWILDTGATDHFSFDLSSFITHKSIIPIHVTLPDGSQVTASISGTVSISPSLTLHNVLYVPTFNVNLISIAKLVDCNHCSIQISANTCHIVHNHSKAMIGITSLHKGLYVLESLPNNSSVNNSCITHQRTCVETPQQNGVVERKHQHILNVARSIFFHSNVPLNLWNFCIQHDVHIINRLPSPLLKYKSPYELLFKQPPVMLHLKVFGCLSYATSLQAHRTKFQPRARKAVFIGYKEGTKGFILYDLENHDIFISRNVVFYETTFPFKSHISPPAISPHTAQNLDDILLPTSQSSFGQQHSINMTLSSYFSSSTSTDPASPTSPSSVSPVPIDLTNHNPTASTSSEPTASTSSDPLLNTQNNILTPIPVTNTQDNLISTNI</sequence>
<dbReference type="EMBL" id="JAMSHJ010000001">
    <property type="protein sequence ID" value="KAI5443160.1"/>
    <property type="molecule type" value="Genomic_DNA"/>
</dbReference>
<feature type="compositionally biased region" description="Low complexity" evidence="2">
    <location>
        <begin position="37"/>
        <end position="51"/>
    </location>
</feature>
<organism evidence="5 6">
    <name type="scientific">Pisum sativum</name>
    <name type="common">Garden pea</name>
    <name type="synonym">Lathyrus oleraceus</name>
    <dbReference type="NCBI Taxonomy" id="3888"/>
    <lineage>
        <taxon>Eukaryota</taxon>
        <taxon>Viridiplantae</taxon>
        <taxon>Streptophyta</taxon>
        <taxon>Embryophyta</taxon>
        <taxon>Tracheophyta</taxon>
        <taxon>Spermatophyta</taxon>
        <taxon>Magnoliopsida</taxon>
        <taxon>eudicotyledons</taxon>
        <taxon>Gunneridae</taxon>
        <taxon>Pentapetalae</taxon>
        <taxon>rosids</taxon>
        <taxon>fabids</taxon>
        <taxon>Fabales</taxon>
        <taxon>Fabaceae</taxon>
        <taxon>Papilionoideae</taxon>
        <taxon>50 kb inversion clade</taxon>
        <taxon>NPAAA clade</taxon>
        <taxon>Hologalegina</taxon>
        <taxon>IRL clade</taxon>
        <taxon>Fabeae</taxon>
        <taxon>Lathyrus</taxon>
    </lineage>
</organism>
<dbReference type="InterPro" id="IPR039537">
    <property type="entry name" value="Retrotran_Ty1/copia-like"/>
</dbReference>
<accession>A0A9D5GVH8</accession>
<evidence type="ECO:0008006" key="7">
    <source>
        <dbReference type="Google" id="ProtNLM"/>
    </source>
</evidence>
<dbReference type="PANTHER" id="PTHR42648">
    <property type="entry name" value="TRANSPOSASE, PUTATIVE-RELATED"/>
    <property type="match status" value="1"/>
</dbReference>
<evidence type="ECO:0000259" key="3">
    <source>
        <dbReference type="Pfam" id="PF22936"/>
    </source>
</evidence>
<dbReference type="GO" id="GO:0006508">
    <property type="term" value="P:proteolysis"/>
    <property type="evidence" value="ECO:0007669"/>
    <property type="project" value="UniProtKB-KW"/>
</dbReference>
<feature type="compositionally biased region" description="Polar residues" evidence="2">
    <location>
        <begin position="479"/>
        <end position="492"/>
    </location>
</feature>
<dbReference type="InterPro" id="IPR057670">
    <property type="entry name" value="SH3_retrovirus"/>
</dbReference>
<dbReference type="PANTHER" id="PTHR42648:SF31">
    <property type="entry name" value="RNA-DIRECTED DNA POLYMERASE"/>
    <property type="match status" value="1"/>
</dbReference>
<dbReference type="Pfam" id="PF25597">
    <property type="entry name" value="SH3_retrovirus"/>
    <property type="match status" value="1"/>
</dbReference>